<accession>A0ABY2Q8G9</accession>
<dbReference type="EMBL" id="SSNY01000003">
    <property type="protein sequence ID" value="THF58157.1"/>
    <property type="molecule type" value="Genomic_DNA"/>
</dbReference>
<dbReference type="Gene3D" id="3.40.50.12370">
    <property type="match status" value="1"/>
</dbReference>
<dbReference type="PRINTS" id="PR01438">
    <property type="entry name" value="UNVRSLSTRESS"/>
</dbReference>
<gene>
    <name evidence="2" type="ORF">E6C48_05930</name>
</gene>
<keyword evidence="3" id="KW-1185">Reference proteome</keyword>
<dbReference type="PANTHER" id="PTHR46268:SF15">
    <property type="entry name" value="UNIVERSAL STRESS PROTEIN HP_0031"/>
    <property type="match status" value="1"/>
</dbReference>
<proteinExistence type="inferred from homology"/>
<comment type="caution">
    <text evidence="2">The sequence shown here is derived from an EMBL/GenBank/DDBJ whole genome shotgun (WGS) entry which is preliminary data.</text>
</comment>
<reference evidence="2 3" key="1">
    <citation type="submission" date="2019-04" db="EMBL/GenBank/DDBJ databases">
        <title>Mesorhizobium composti sp. nov., isolated from compost.</title>
        <authorList>
            <person name="Lin S.-Y."/>
            <person name="Hameed A."/>
            <person name="Hsieh Y.-T."/>
            <person name="Young C.-C."/>
        </authorList>
    </citation>
    <scope>NUCLEOTIDE SEQUENCE [LARGE SCALE GENOMIC DNA]</scope>
    <source>
        <strain evidence="2 3">CC-YTH430</strain>
    </source>
</reference>
<organism evidence="2 3">
    <name type="scientific">Ollibium composti</name>
    <dbReference type="NCBI Taxonomy" id="2675109"/>
    <lineage>
        <taxon>Bacteria</taxon>
        <taxon>Pseudomonadati</taxon>
        <taxon>Pseudomonadota</taxon>
        <taxon>Alphaproteobacteria</taxon>
        <taxon>Hyphomicrobiales</taxon>
        <taxon>Phyllobacteriaceae</taxon>
        <taxon>Ollibium</taxon>
    </lineage>
</organism>
<dbReference type="PANTHER" id="PTHR46268">
    <property type="entry name" value="STRESS RESPONSE PROTEIN NHAX"/>
    <property type="match status" value="1"/>
</dbReference>
<evidence type="ECO:0000313" key="2">
    <source>
        <dbReference type="EMBL" id="THF58157.1"/>
    </source>
</evidence>
<protein>
    <submittedName>
        <fullName evidence="2">Universal stress protein</fullName>
    </submittedName>
</protein>
<sequence>MSYKDIVVYLDASDLNEARLETAITLAERYGARLIGVDVSTTAALEGERRERARAIQDAFEERLAQTQVERECRSAGASATTAQDLFAHCTDLIVSSQPHIDSAHLAAPAVPKDVLLNSGVPMLVLPTEWQAGQEIGRSVLLAWNFSRESTRALHDSMPMLAKAEHVTLFIFEPGFDSGDSDVQDVVAHVRRHGIDVTLDGWRNTGEVDVIDAMFASLDRQQSDLIVAGAYGKSPLWERLFGGASEQLLANVSMPLLMSH</sequence>
<name>A0ABY2Q8G9_9HYPH</name>
<evidence type="ECO:0000313" key="3">
    <source>
        <dbReference type="Proteomes" id="UP000306441"/>
    </source>
</evidence>
<dbReference type="SUPFAM" id="SSF52402">
    <property type="entry name" value="Adenine nucleotide alpha hydrolases-like"/>
    <property type="match status" value="2"/>
</dbReference>
<dbReference type="RefSeq" id="WP_136355072.1">
    <property type="nucleotide sequence ID" value="NZ_SSNY01000003.1"/>
</dbReference>
<dbReference type="InterPro" id="IPR006015">
    <property type="entry name" value="Universal_stress_UspA"/>
</dbReference>
<dbReference type="Proteomes" id="UP000306441">
    <property type="component" value="Unassembled WGS sequence"/>
</dbReference>
<evidence type="ECO:0000256" key="1">
    <source>
        <dbReference type="ARBA" id="ARBA00008791"/>
    </source>
</evidence>
<comment type="similarity">
    <text evidence="1">Belongs to the universal stress protein A family.</text>
</comment>